<feature type="signal peptide" evidence="1">
    <location>
        <begin position="1"/>
        <end position="20"/>
    </location>
</feature>
<sequence>MQLTLRKLAPALVVVTLALAGCKTAPTKTSGDTATPQAGQEAAKPAAAAASVDFYLAQKQPGAGMREINLPDGKLYMQTVPVLTRADLTDAAALVDRQGQNFVGLRFSEAGARKLNDVSTKNVGNMLALVIDQELVAAPLIGEPLNRGVLAFGVASAQAASEIAAKIRGDAAVPPAGGAAPAPAAKP</sequence>
<evidence type="ECO:0000313" key="4">
    <source>
        <dbReference type="Proteomes" id="UP000285324"/>
    </source>
</evidence>
<dbReference type="Gene3D" id="3.30.1360.200">
    <property type="match status" value="1"/>
</dbReference>
<organism evidence="3 4">
    <name type="scientific">Alcaligenes xylosoxydans xylosoxydans</name>
    <name type="common">Achromobacter xylosoxidans</name>
    <dbReference type="NCBI Taxonomy" id="85698"/>
    <lineage>
        <taxon>Bacteria</taxon>
        <taxon>Pseudomonadati</taxon>
        <taxon>Pseudomonadota</taxon>
        <taxon>Betaproteobacteria</taxon>
        <taxon>Burkholderiales</taxon>
        <taxon>Alcaligenaceae</taxon>
        <taxon>Achromobacter</taxon>
    </lineage>
</organism>
<dbReference type="AlphaFoldDB" id="A0A424WIV8"/>
<dbReference type="InterPro" id="IPR054384">
    <property type="entry name" value="SecDF_P1_head"/>
</dbReference>
<dbReference type="EMBL" id="QVXO01000003">
    <property type="protein sequence ID" value="RPJ93228.1"/>
    <property type="molecule type" value="Genomic_DNA"/>
</dbReference>
<gene>
    <name evidence="3" type="ORF">DY367_02515</name>
</gene>
<keyword evidence="1" id="KW-0732">Signal</keyword>
<feature type="chain" id="PRO_5019020759" evidence="1">
    <location>
        <begin position="21"/>
        <end position="187"/>
    </location>
</feature>
<dbReference type="Pfam" id="PF22599">
    <property type="entry name" value="SecDF_P1_head"/>
    <property type="match status" value="1"/>
</dbReference>
<dbReference type="Proteomes" id="UP000285324">
    <property type="component" value="Unassembled WGS sequence"/>
</dbReference>
<reference evidence="3 4" key="1">
    <citation type="submission" date="2018-08" db="EMBL/GenBank/DDBJ databases">
        <title>Achromobacter xylosoxidans Genome sequencing and assembly.</title>
        <authorList>
            <person name="Wang R."/>
            <person name="Rensing C."/>
            <person name="Li Y."/>
        </authorList>
    </citation>
    <scope>NUCLEOTIDE SEQUENCE [LARGE SCALE GENOMIC DNA]</scope>
    <source>
        <strain evidence="3 4">GD003A</strain>
    </source>
</reference>
<evidence type="ECO:0000313" key="3">
    <source>
        <dbReference type="EMBL" id="RPJ93228.1"/>
    </source>
</evidence>
<evidence type="ECO:0000259" key="2">
    <source>
        <dbReference type="Pfam" id="PF22599"/>
    </source>
</evidence>
<comment type="caution">
    <text evidence="3">The sequence shown here is derived from an EMBL/GenBank/DDBJ whole genome shotgun (WGS) entry which is preliminary data.</text>
</comment>
<accession>A0A424WIV8</accession>
<protein>
    <submittedName>
        <fullName evidence="3">Preprotein translocase subunit SecD</fullName>
    </submittedName>
</protein>
<proteinExistence type="predicted"/>
<dbReference type="OrthoDB" id="8641751at2"/>
<dbReference type="PROSITE" id="PS51257">
    <property type="entry name" value="PROKAR_LIPOPROTEIN"/>
    <property type="match status" value="1"/>
</dbReference>
<name>A0A424WIV8_ALCXX</name>
<dbReference type="RefSeq" id="WP_059378164.1">
    <property type="nucleotide sequence ID" value="NZ_CP061008.1"/>
</dbReference>
<feature type="domain" description="SecDF P1 head subdomain" evidence="2">
    <location>
        <begin position="74"/>
        <end position="170"/>
    </location>
</feature>
<evidence type="ECO:0000256" key="1">
    <source>
        <dbReference type="SAM" id="SignalP"/>
    </source>
</evidence>